<protein>
    <submittedName>
        <fullName evidence="2">Uncharacterized protein</fullName>
    </submittedName>
</protein>
<gene>
    <name evidence="2" type="ORF">M409DRAFT_53047</name>
</gene>
<dbReference type="GeneID" id="54565522"/>
<reference evidence="2" key="1">
    <citation type="journal article" date="2020" name="Stud. Mycol.">
        <title>101 Dothideomycetes genomes: a test case for predicting lifestyles and emergence of pathogens.</title>
        <authorList>
            <person name="Haridas S."/>
            <person name="Albert R."/>
            <person name="Binder M."/>
            <person name="Bloem J."/>
            <person name="Labutti K."/>
            <person name="Salamov A."/>
            <person name="Andreopoulos B."/>
            <person name="Baker S."/>
            <person name="Barry K."/>
            <person name="Bills G."/>
            <person name="Bluhm B."/>
            <person name="Cannon C."/>
            <person name="Castanera R."/>
            <person name="Culley D."/>
            <person name="Daum C."/>
            <person name="Ezra D."/>
            <person name="Gonzalez J."/>
            <person name="Henrissat B."/>
            <person name="Kuo A."/>
            <person name="Liang C."/>
            <person name="Lipzen A."/>
            <person name="Lutzoni F."/>
            <person name="Magnuson J."/>
            <person name="Mondo S."/>
            <person name="Nolan M."/>
            <person name="Ohm R."/>
            <person name="Pangilinan J."/>
            <person name="Park H.-J."/>
            <person name="Ramirez L."/>
            <person name="Alfaro M."/>
            <person name="Sun H."/>
            <person name="Tritt A."/>
            <person name="Yoshinaga Y."/>
            <person name="Zwiers L.-H."/>
            <person name="Turgeon B."/>
            <person name="Goodwin S."/>
            <person name="Spatafora J."/>
            <person name="Crous P."/>
            <person name="Grigoriev I."/>
        </authorList>
    </citation>
    <scope>NUCLEOTIDE SEQUENCE</scope>
    <source>
        <strain evidence="2">ATCC 36951</strain>
    </source>
</reference>
<dbReference type="EMBL" id="ML993590">
    <property type="protein sequence ID" value="KAF2168355.1"/>
    <property type="molecule type" value="Genomic_DNA"/>
</dbReference>
<name>A0A6A6CMH4_ZASCE</name>
<evidence type="ECO:0000313" key="2">
    <source>
        <dbReference type="EMBL" id="KAF2168355.1"/>
    </source>
</evidence>
<feature type="region of interest" description="Disordered" evidence="1">
    <location>
        <begin position="1"/>
        <end position="27"/>
    </location>
</feature>
<keyword evidence="3" id="KW-1185">Reference proteome</keyword>
<proteinExistence type="predicted"/>
<dbReference type="RefSeq" id="XP_033669244.1">
    <property type="nucleotide sequence ID" value="XM_033812250.1"/>
</dbReference>
<evidence type="ECO:0000256" key="1">
    <source>
        <dbReference type="SAM" id="MobiDB-lite"/>
    </source>
</evidence>
<accession>A0A6A6CMH4</accession>
<evidence type="ECO:0000313" key="3">
    <source>
        <dbReference type="Proteomes" id="UP000799537"/>
    </source>
</evidence>
<dbReference type="AlphaFoldDB" id="A0A6A6CMH4"/>
<sequence length="126" mass="13249">MYKARRARPSASLQRKLANAPPTRDDPAISTHLAVLCLEADQTRDHAQHPGAPDALGAAVAGALDTPTGVAAARLRDAEARLALIEARRARAAHDLYAQHAHLPHLSALFPAVCRTKIGGIGAQTS</sequence>
<organism evidence="2 3">
    <name type="scientific">Zasmidium cellare ATCC 36951</name>
    <dbReference type="NCBI Taxonomy" id="1080233"/>
    <lineage>
        <taxon>Eukaryota</taxon>
        <taxon>Fungi</taxon>
        <taxon>Dikarya</taxon>
        <taxon>Ascomycota</taxon>
        <taxon>Pezizomycotina</taxon>
        <taxon>Dothideomycetes</taxon>
        <taxon>Dothideomycetidae</taxon>
        <taxon>Mycosphaerellales</taxon>
        <taxon>Mycosphaerellaceae</taxon>
        <taxon>Zasmidium</taxon>
    </lineage>
</organism>
<dbReference type="Proteomes" id="UP000799537">
    <property type="component" value="Unassembled WGS sequence"/>
</dbReference>